<dbReference type="InterPro" id="IPR027517">
    <property type="entry name" value="Deoxyhypusine_hydroxylase"/>
</dbReference>
<dbReference type="EC" id="1.14.99.29" evidence="10"/>
<evidence type="ECO:0000256" key="11">
    <source>
        <dbReference type="PROSITE-ProRule" id="PRU00103"/>
    </source>
</evidence>
<keyword evidence="14" id="KW-1185">Reference proteome</keyword>
<dbReference type="SUPFAM" id="SSF48371">
    <property type="entry name" value="ARM repeat"/>
    <property type="match status" value="1"/>
</dbReference>
<evidence type="ECO:0000313" key="13">
    <source>
        <dbReference type="EMBL" id="CAF3546285.1"/>
    </source>
</evidence>
<dbReference type="EMBL" id="CAJOBC010000153">
    <property type="protein sequence ID" value="CAF3546285.1"/>
    <property type="molecule type" value="Genomic_DNA"/>
</dbReference>
<dbReference type="AlphaFoldDB" id="A0A813QBK9"/>
<keyword evidence="4" id="KW-0677">Repeat</keyword>
<reference evidence="12" key="1">
    <citation type="submission" date="2021-02" db="EMBL/GenBank/DDBJ databases">
        <authorList>
            <person name="Nowell W R."/>
        </authorList>
    </citation>
    <scope>NUCLEOTIDE SEQUENCE</scope>
</reference>
<evidence type="ECO:0000256" key="2">
    <source>
        <dbReference type="ARBA" id="ARBA00005041"/>
    </source>
</evidence>
<feature type="binding site" evidence="10">
    <location>
        <position position="253"/>
    </location>
    <ligand>
        <name>Fe cation</name>
        <dbReference type="ChEBI" id="CHEBI:24875"/>
        <label>2</label>
    </ligand>
</feature>
<evidence type="ECO:0000313" key="12">
    <source>
        <dbReference type="EMBL" id="CAF0765032.1"/>
    </source>
</evidence>
<feature type="binding site" evidence="10">
    <location>
        <position position="220"/>
    </location>
    <ligand>
        <name>Fe cation</name>
        <dbReference type="ChEBI" id="CHEBI:24875"/>
        <label>2</label>
    </ligand>
</feature>
<keyword evidence="6 10" id="KW-0408">Iron</keyword>
<comment type="pathway">
    <text evidence="2 10">Protein modification; eIF5A hypusination.</text>
</comment>
<evidence type="ECO:0000256" key="8">
    <source>
        <dbReference type="ARBA" id="ARBA00023256"/>
    </source>
</evidence>
<evidence type="ECO:0000256" key="1">
    <source>
        <dbReference type="ARBA" id="ARBA00000068"/>
    </source>
</evidence>
<evidence type="ECO:0000256" key="6">
    <source>
        <dbReference type="ARBA" id="ARBA00023004"/>
    </source>
</evidence>
<comment type="cofactor">
    <cofactor evidence="10">
        <name>Fe(2+)</name>
        <dbReference type="ChEBI" id="CHEBI:29033"/>
    </cofactor>
    <text evidence="10">Binds 2 Fe(2+) ions per subunit.</text>
</comment>
<dbReference type="Pfam" id="PF13646">
    <property type="entry name" value="HEAT_2"/>
    <property type="match status" value="2"/>
</dbReference>
<evidence type="ECO:0000256" key="9">
    <source>
        <dbReference type="ARBA" id="ARBA00045876"/>
    </source>
</evidence>
<organism evidence="12 14">
    <name type="scientific">Didymodactylos carnosus</name>
    <dbReference type="NCBI Taxonomy" id="1234261"/>
    <lineage>
        <taxon>Eukaryota</taxon>
        <taxon>Metazoa</taxon>
        <taxon>Spiralia</taxon>
        <taxon>Gnathifera</taxon>
        <taxon>Rotifera</taxon>
        <taxon>Eurotatoria</taxon>
        <taxon>Bdelloidea</taxon>
        <taxon>Philodinida</taxon>
        <taxon>Philodinidae</taxon>
        <taxon>Didymodactylos</taxon>
    </lineage>
</organism>
<keyword evidence="8 10" id="KW-0386">Hypusine biosynthesis</keyword>
<dbReference type="UniPathway" id="UPA00354"/>
<name>A0A813QBK9_9BILA</name>
<dbReference type="FunFam" id="1.25.10.10:FF:000099">
    <property type="entry name" value="Deoxyhypusine hydroxylase"/>
    <property type="match status" value="1"/>
</dbReference>
<comment type="similarity">
    <text evidence="10">Belongs to the deoxyhypusine hydroxylase family.</text>
</comment>
<keyword evidence="5 10" id="KW-0560">Oxidoreductase</keyword>
<comment type="function">
    <text evidence="9">Catalyzes the hydroxylation of the N(6)-(4-aminobutyl)-L-lysine intermediate produced by deoxyhypusine synthase/DHPS on a critical lysine of the eukaryotic translation initiation factor 5A/eIF-5A. This is the second step of the post-translational modification of that lysine into an unusual amino acid residue named hypusine. Hypusination is unique to mature eIF-5A factor and is essential for its function.</text>
</comment>
<evidence type="ECO:0000256" key="5">
    <source>
        <dbReference type="ARBA" id="ARBA00023002"/>
    </source>
</evidence>
<accession>A0A813QBK9</accession>
<dbReference type="InterPro" id="IPR011989">
    <property type="entry name" value="ARM-like"/>
</dbReference>
<dbReference type="InterPro" id="IPR004155">
    <property type="entry name" value="PBS_lyase_HEAT"/>
</dbReference>
<feature type="binding site" evidence="10">
    <location>
        <position position="62"/>
    </location>
    <ligand>
        <name>Fe cation</name>
        <dbReference type="ChEBI" id="CHEBI:24875"/>
        <label>1</label>
    </ligand>
</feature>
<evidence type="ECO:0000256" key="10">
    <source>
        <dbReference type="HAMAP-Rule" id="MF_03101"/>
    </source>
</evidence>
<dbReference type="PROSITE" id="PS50077">
    <property type="entry name" value="HEAT_REPEAT"/>
    <property type="match status" value="1"/>
</dbReference>
<dbReference type="InterPro" id="IPR021133">
    <property type="entry name" value="HEAT_type_2"/>
</dbReference>
<dbReference type="GO" id="GO:0046872">
    <property type="term" value="F:metal ion binding"/>
    <property type="evidence" value="ECO:0007669"/>
    <property type="project" value="UniProtKB-KW"/>
</dbReference>
<keyword evidence="3 10" id="KW-0479">Metal-binding</keyword>
<gene>
    <name evidence="12" type="ORF">GPM918_LOCUS1601</name>
    <name evidence="13" type="ORF">SRO942_LOCUS1601</name>
</gene>
<comment type="caution">
    <text evidence="12">The sequence shown here is derived from an EMBL/GenBank/DDBJ whole genome shotgun (WGS) entry which is preliminary data.</text>
</comment>
<sequence>MSTGVSDNDNTVSKLSSMLIDNTLPMKLRFRILFTLKTLNGKHAIDAINLAFNDTSALLKHECAYCLGQMANQYAIPYLLRVLNDEKEDSMVRHEAGEALGAIGCYDNKDVLNALEANSQSNYPEIAETCQIALDRLKWLHENNICDSNNKKPYSTIDPAPAFDITDISDLRTILLDEKKSLFERYRALFALRDLGSDNDNAVLAICDGFQCSSALFRHEIAFVLGQLQSVCSINALKSQLNKLDEHYMVRHECAETLGSIGTNECQKLLELYLNDRDRVVRESCEVALDISDYVNSKDFQYCNGLKLVEMEC</sequence>
<dbReference type="InterPro" id="IPR016024">
    <property type="entry name" value="ARM-type_fold"/>
</dbReference>
<dbReference type="Proteomes" id="UP000663829">
    <property type="component" value="Unassembled WGS sequence"/>
</dbReference>
<dbReference type="PANTHER" id="PTHR12697">
    <property type="entry name" value="PBS LYASE HEAT-LIKE PROTEIN"/>
    <property type="match status" value="1"/>
</dbReference>
<evidence type="ECO:0000256" key="3">
    <source>
        <dbReference type="ARBA" id="ARBA00022723"/>
    </source>
</evidence>
<feature type="binding site" evidence="10">
    <location>
        <position position="252"/>
    </location>
    <ligand>
        <name>Fe cation</name>
        <dbReference type="ChEBI" id="CHEBI:24875"/>
        <label>2</label>
    </ligand>
</feature>
<feature type="binding site" evidence="10">
    <location>
        <position position="94"/>
    </location>
    <ligand>
        <name>Fe cation</name>
        <dbReference type="ChEBI" id="CHEBI:24875"/>
        <label>1</label>
    </ligand>
</feature>
<feature type="repeat" description="HEAT" evidence="11">
    <location>
        <begin position="75"/>
        <end position="115"/>
    </location>
</feature>
<proteinExistence type="inferred from homology"/>
<evidence type="ECO:0000256" key="7">
    <source>
        <dbReference type="ARBA" id="ARBA00023033"/>
    </source>
</evidence>
<evidence type="ECO:0000256" key="4">
    <source>
        <dbReference type="ARBA" id="ARBA00022737"/>
    </source>
</evidence>
<dbReference type="PANTHER" id="PTHR12697:SF5">
    <property type="entry name" value="DEOXYHYPUSINE HYDROXYLASE"/>
    <property type="match status" value="1"/>
</dbReference>
<feature type="binding site" evidence="10">
    <location>
        <position position="95"/>
    </location>
    <ligand>
        <name>Fe cation</name>
        <dbReference type="ChEBI" id="CHEBI:24875"/>
        <label>1</label>
    </ligand>
</feature>
<dbReference type="Gene3D" id="1.25.10.10">
    <property type="entry name" value="Leucine-rich Repeat Variant"/>
    <property type="match status" value="2"/>
</dbReference>
<dbReference type="HAMAP" id="MF_03101">
    <property type="entry name" value="Deoxyhypusine_hydroxylase"/>
    <property type="match status" value="1"/>
</dbReference>
<evidence type="ECO:0000313" key="14">
    <source>
        <dbReference type="Proteomes" id="UP000663829"/>
    </source>
</evidence>
<protein>
    <recommendedName>
        <fullName evidence="10">Deoxyhypusine hydroxylase</fullName>
        <shortName evidence="10">DOHH</shortName>
        <ecNumber evidence="10">1.14.99.29</ecNumber>
    </recommendedName>
    <alternativeName>
        <fullName evidence="10">Deoxyhypusine dioxygenase</fullName>
    </alternativeName>
    <alternativeName>
        <fullName evidence="10">Deoxyhypusine monooxygenase</fullName>
    </alternativeName>
</protein>
<dbReference type="SMART" id="SM00567">
    <property type="entry name" value="EZ_HEAT"/>
    <property type="match status" value="6"/>
</dbReference>
<keyword evidence="7 10" id="KW-0503">Monooxygenase</keyword>
<comment type="function">
    <text evidence="10">Catalyzes the hydroxylation of the N(6)-(4-aminobutyl)-L-lysine intermediate to form hypusine, an essential post-translational modification only found in mature eIF-5A factor.</text>
</comment>
<dbReference type="GO" id="GO:0019135">
    <property type="term" value="F:deoxyhypusine monooxygenase activity"/>
    <property type="evidence" value="ECO:0007669"/>
    <property type="project" value="UniProtKB-UniRule"/>
</dbReference>
<dbReference type="OrthoDB" id="421002at2759"/>
<feature type="binding site" evidence="10">
    <location>
        <position position="219"/>
    </location>
    <ligand>
        <name>Fe cation</name>
        <dbReference type="ChEBI" id="CHEBI:24875"/>
        <label>2</label>
    </ligand>
</feature>
<comment type="catalytic activity">
    <reaction evidence="1 10">
        <text>[eIF5A protein]-deoxyhypusine + AH2 + O2 = [eIF5A protein]-hypusine + A + H2O</text>
        <dbReference type="Rhea" id="RHEA:14101"/>
        <dbReference type="Rhea" id="RHEA-COMP:10144"/>
        <dbReference type="Rhea" id="RHEA-COMP:12592"/>
        <dbReference type="ChEBI" id="CHEBI:13193"/>
        <dbReference type="ChEBI" id="CHEBI:15377"/>
        <dbReference type="ChEBI" id="CHEBI:15379"/>
        <dbReference type="ChEBI" id="CHEBI:17499"/>
        <dbReference type="ChEBI" id="CHEBI:82657"/>
        <dbReference type="ChEBI" id="CHEBI:91175"/>
        <dbReference type="EC" id="1.14.99.29"/>
    </reaction>
</comment>
<feature type="binding site" evidence="10">
    <location>
        <position position="61"/>
    </location>
    <ligand>
        <name>Fe cation</name>
        <dbReference type="ChEBI" id="CHEBI:24875"/>
        <label>1</label>
    </ligand>
</feature>
<dbReference type="Proteomes" id="UP000681722">
    <property type="component" value="Unassembled WGS sequence"/>
</dbReference>
<dbReference type="EMBL" id="CAJNOQ010000153">
    <property type="protein sequence ID" value="CAF0765032.1"/>
    <property type="molecule type" value="Genomic_DNA"/>
</dbReference>